<dbReference type="Pfam" id="PF00106">
    <property type="entry name" value="adh_short"/>
    <property type="match status" value="1"/>
</dbReference>
<evidence type="ECO:0000256" key="2">
    <source>
        <dbReference type="ARBA" id="ARBA00023002"/>
    </source>
</evidence>
<dbReference type="GeneID" id="65344018"/>
<dbReference type="PRINTS" id="PR00080">
    <property type="entry name" value="SDRFAMILY"/>
</dbReference>
<keyword evidence="5" id="KW-1185">Reference proteome</keyword>
<dbReference type="CDD" id="cd05233">
    <property type="entry name" value="SDR_c"/>
    <property type="match status" value="1"/>
</dbReference>
<evidence type="ECO:0000313" key="5">
    <source>
        <dbReference type="Proteomes" id="UP000214355"/>
    </source>
</evidence>
<dbReference type="PANTHER" id="PTHR44196">
    <property type="entry name" value="DEHYDROGENASE/REDUCTASE SDR FAMILY MEMBER 7B"/>
    <property type="match status" value="1"/>
</dbReference>
<evidence type="ECO:0000256" key="3">
    <source>
        <dbReference type="RuleBase" id="RU000363"/>
    </source>
</evidence>
<protein>
    <recommendedName>
        <fullName evidence="6">Short-chain dehydrogenase</fullName>
    </recommendedName>
</protein>
<dbReference type="EMBL" id="LT629804">
    <property type="protein sequence ID" value="SDU77965.1"/>
    <property type="molecule type" value="Genomic_DNA"/>
</dbReference>
<evidence type="ECO:0008006" key="6">
    <source>
        <dbReference type="Google" id="ProtNLM"/>
    </source>
</evidence>
<dbReference type="OrthoDB" id="9797538at2"/>
<dbReference type="SUPFAM" id="SSF51735">
    <property type="entry name" value="NAD(P)-binding Rossmann-fold domains"/>
    <property type="match status" value="1"/>
</dbReference>
<dbReference type="AlphaFoldDB" id="A0A1H2LB70"/>
<dbReference type="GO" id="GO:0016020">
    <property type="term" value="C:membrane"/>
    <property type="evidence" value="ECO:0007669"/>
    <property type="project" value="TreeGrafter"/>
</dbReference>
<name>A0A1H2LB70_9ACTO</name>
<evidence type="ECO:0000313" key="4">
    <source>
        <dbReference type="EMBL" id="SDU77965.1"/>
    </source>
</evidence>
<sequence length="268" mass="28325">MGRALITGASAGLGLAFARQLASDGHDVVLVARNQERLDDVGGQIRETYGVEVEVIAADLGDVADTQRVAQRLGARDEPISLLVNNAGFGLGQDFVGGSIARELDGLNVMVRAVMMLSHAAAEAMVARGRGTIINVASMTSLTVQGTYSAHKAWVRTFSEGLAVELAGTGVGVTVVNPGLIRTEFHERSHVDSSQWPAVVFASPEQVVRAALAAARAGRVEVTPTVLYKIASVVVRHAPRRLVRKFAGPGLSGRGKLRRLIVECETVL</sequence>
<accession>A0A1H2LB70</accession>
<evidence type="ECO:0000256" key="1">
    <source>
        <dbReference type="ARBA" id="ARBA00006484"/>
    </source>
</evidence>
<dbReference type="PRINTS" id="PR00081">
    <property type="entry name" value="GDHRDH"/>
</dbReference>
<dbReference type="InterPro" id="IPR002347">
    <property type="entry name" value="SDR_fam"/>
</dbReference>
<organism evidence="4 5">
    <name type="scientific">Arcanobacterium phocae</name>
    <dbReference type="NCBI Taxonomy" id="131112"/>
    <lineage>
        <taxon>Bacteria</taxon>
        <taxon>Bacillati</taxon>
        <taxon>Actinomycetota</taxon>
        <taxon>Actinomycetes</taxon>
        <taxon>Actinomycetales</taxon>
        <taxon>Actinomycetaceae</taxon>
        <taxon>Arcanobacterium</taxon>
    </lineage>
</organism>
<dbReference type="GO" id="GO:0016491">
    <property type="term" value="F:oxidoreductase activity"/>
    <property type="evidence" value="ECO:0007669"/>
    <property type="project" value="UniProtKB-KW"/>
</dbReference>
<dbReference type="Proteomes" id="UP000214355">
    <property type="component" value="Chromosome I"/>
</dbReference>
<dbReference type="PANTHER" id="PTHR44196:SF2">
    <property type="entry name" value="SHORT-CHAIN DEHYDROGENASE-RELATED"/>
    <property type="match status" value="1"/>
</dbReference>
<keyword evidence="2" id="KW-0560">Oxidoreductase</keyword>
<dbReference type="RefSeq" id="WP_091278951.1">
    <property type="nucleotide sequence ID" value="NZ_LT629804.1"/>
</dbReference>
<dbReference type="STRING" id="131112.SAMN04489737_0260"/>
<reference evidence="5" key="1">
    <citation type="submission" date="2016-10" db="EMBL/GenBank/DDBJ databases">
        <authorList>
            <person name="Varghese N."/>
            <person name="Submissions S."/>
        </authorList>
    </citation>
    <scope>NUCLEOTIDE SEQUENCE [LARGE SCALE GENOMIC DNA]</scope>
    <source>
        <strain evidence="5">DSM 10002</strain>
    </source>
</reference>
<gene>
    <name evidence="4" type="ORF">SAMN04489737_0260</name>
</gene>
<dbReference type="Gene3D" id="3.40.50.720">
    <property type="entry name" value="NAD(P)-binding Rossmann-like Domain"/>
    <property type="match status" value="1"/>
</dbReference>
<dbReference type="PIRSF" id="PIRSF000126">
    <property type="entry name" value="11-beta-HSD1"/>
    <property type="match status" value="1"/>
</dbReference>
<dbReference type="InterPro" id="IPR036291">
    <property type="entry name" value="NAD(P)-bd_dom_sf"/>
</dbReference>
<proteinExistence type="inferred from homology"/>
<comment type="similarity">
    <text evidence="1 3">Belongs to the short-chain dehydrogenases/reductases (SDR) family.</text>
</comment>